<dbReference type="InterPro" id="IPR023393">
    <property type="entry name" value="START-like_dom_sf"/>
</dbReference>
<dbReference type="STRING" id="675864.SAMN04489747_3019"/>
<sequence length="141" mass="15674">MTRPIEVTLPLPCPPAEAFDAYVDLGSWWDPMYTADAPTFTGVRVTPGLGGSIVEQHADGSEQEWGRITLWQPGMLLCHSFLLAHDSGVPSQVMVRFAPAEDGCTLHLEHGGWNEDNLRDRGRFQDWPVLLEGFRRRVSAG</sequence>
<accession>A0A1G7BNL6</accession>
<evidence type="ECO:0008006" key="3">
    <source>
        <dbReference type="Google" id="ProtNLM"/>
    </source>
</evidence>
<name>A0A1G7BNL6_9ACTN</name>
<dbReference type="Gene3D" id="3.30.530.20">
    <property type="match status" value="1"/>
</dbReference>
<dbReference type="AlphaFoldDB" id="A0A1G7BNL6"/>
<dbReference type="SUPFAM" id="SSF55961">
    <property type="entry name" value="Bet v1-like"/>
    <property type="match status" value="1"/>
</dbReference>
<gene>
    <name evidence="1" type="ORF">SAMN04489747_3019</name>
</gene>
<protein>
    <recommendedName>
        <fullName evidence="3">Activator of Hsp90 ATPase homolog 1-like protein</fullName>
    </recommendedName>
</protein>
<evidence type="ECO:0000313" key="1">
    <source>
        <dbReference type="EMBL" id="SDE28718.1"/>
    </source>
</evidence>
<dbReference type="EMBL" id="LT629688">
    <property type="protein sequence ID" value="SDE28718.1"/>
    <property type="molecule type" value="Genomic_DNA"/>
</dbReference>
<evidence type="ECO:0000313" key="2">
    <source>
        <dbReference type="Proteomes" id="UP000198546"/>
    </source>
</evidence>
<proteinExistence type="predicted"/>
<organism evidence="1 2">
    <name type="scientific">Auraticoccus monumenti</name>
    <dbReference type="NCBI Taxonomy" id="675864"/>
    <lineage>
        <taxon>Bacteria</taxon>
        <taxon>Bacillati</taxon>
        <taxon>Actinomycetota</taxon>
        <taxon>Actinomycetes</taxon>
        <taxon>Propionibacteriales</taxon>
        <taxon>Propionibacteriaceae</taxon>
        <taxon>Auraticoccus</taxon>
    </lineage>
</organism>
<dbReference type="OrthoDB" id="9798201at2"/>
<dbReference type="Proteomes" id="UP000198546">
    <property type="component" value="Chromosome i"/>
</dbReference>
<reference evidence="1 2" key="1">
    <citation type="submission" date="2016-10" db="EMBL/GenBank/DDBJ databases">
        <authorList>
            <person name="de Groot N.N."/>
        </authorList>
    </citation>
    <scope>NUCLEOTIDE SEQUENCE [LARGE SCALE GENOMIC DNA]</scope>
    <source>
        <strain evidence="1 2">MON 2.2</strain>
    </source>
</reference>
<keyword evidence="2" id="KW-1185">Reference proteome</keyword>
<dbReference type="RefSeq" id="WP_090594682.1">
    <property type="nucleotide sequence ID" value="NZ_LT629688.1"/>
</dbReference>